<keyword evidence="5 7" id="KW-0963">Cytoplasm</keyword>
<accession>A0A0T5XC84</accession>
<evidence type="ECO:0000256" key="3">
    <source>
        <dbReference type="ARBA" id="ARBA00011738"/>
    </source>
</evidence>
<evidence type="ECO:0000256" key="1">
    <source>
        <dbReference type="ARBA" id="ARBA00004496"/>
    </source>
</evidence>
<dbReference type="NCBIfam" id="TIGR02135">
    <property type="entry name" value="phoU_full"/>
    <property type="match status" value="1"/>
</dbReference>
<gene>
    <name evidence="9" type="ORF">HMPREF1705_04640</name>
</gene>
<dbReference type="PANTHER" id="PTHR42930:SF3">
    <property type="entry name" value="PHOSPHATE-SPECIFIC TRANSPORT SYSTEM ACCESSORY PROTEIN PHOU"/>
    <property type="match status" value="1"/>
</dbReference>
<reference evidence="10" key="1">
    <citation type="submission" date="2012-09" db="EMBL/GenBank/DDBJ databases">
        <authorList>
            <person name="Weinstock G."/>
            <person name="Sodergren E."/>
            <person name="Clifton S."/>
            <person name="Fulton L."/>
            <person name="Fulton B."/>
            <person name="Courtney L."/>
            <person name="Fronick C."/>
            <person name="Harrison M."/>
            <person name="Strong C."/>
            <person name="Farmer C."/>
            <person name="Delehaunty K."/>
            <person name="Markovic C."/>
            <person name="Hall O."/>
            <person name="Minx P."/>
            <person name="Tomlinson C."/>
            <person name="Mitreva M."/>
            <person name="Nelson J."/>
            <person name="Hou S."/>
            <person name="Wollam A."/>
            <person name="Pepin K.H."/>
            <person name="Johnson M."/>
            <person name="Bhonagiri V."/>
            <person name="Nash W.E."/>
            <person name="Suruliraj S."/>
            <person name="Warren W."/>
            <person name="Chinwalla A."/>
            <person name="Mardis E.R."/>
            <person name="Wilson R.K."/>
        </authorList>
    </citation>
    <scope>NUCLEOTIDE SEQUENCE [LARGE SCALE GENOMIC DNA]</scope>
    <source>
        <strain evidence="10">OS1</strain>
    </source>
</reference>
<evidence type="ECO:0000256" key="5">
    <source>
        <dbReference type="ARBA" id="ARBA00022490"/>
    </source>
</evidence>
<dbReference type="eggNOG" id="COG0704">
    <property type="taxonomic scope" value="Bacteria"/>
</dbReference>
<evidence type="ECO:0000313" key="9">
    <source>
        <dbReference type="EMBL" id="KRT35365.1"/>
    </source>
</evidence>
<evidence type="ECO:0000313" key="10">
    <source>
        <dbReference type="Proteomes" id="UP000005273"/>
    </source>
</evidence>
<sequence>MTIKDLSIDRERGNLIFKRESKEDQKVGGLFERDRKWLFERLNSMADLVELSISDSLEAIMKRSDDMALEVIGKDDAIDIVEVEVEQECLRLLAMRQPVREDLRFVFTIIKVITELERIGDQAVNIAERALELNREGLLKPLIDIPKMARIVIEMVRGAIKAFEEKEVDKLVEVFKRDDEVDALNRGIFAEIIQIMASTKMDDPYSVKKATDLLLVSRYLERAGDHASNIAERAFFSVTGERIKEKLKGRA</sequence>
<dbReference type="EMBL" id="ACJX03000001">
    <property type="protein sequence ID" value="KRT35365.1"/>
    <property type="molecule type" value="Genomic_DNA"/>
</dbReference>
<dbReference type="GO" id="GO:0005737">
    <property type="term" value="C:cytoplasm"/>
    <property type="evidence" value="ECO:0007669"/>
    <property type="project" value="UniProtKB-SubCell"/>
</dbReference>
<evidence type="ECO:0000256" key="4">
    <source>
        <dbReference type="ARBA" id="ARBA00022448"/>
    </source>
</evidence>
<evidence type="ECO:0000256" key="6">
    <source>
        <dbReference type="ARBA" id="ARBA00022592"/>
    </source>
</evidence>
<proteinExistence type="inferred from homology"/>
<comment type="similarity">
    <text evidence="2 7">Belongs to the PhoU family.</text>
</comment>
<comment type="subunit">
    <text evidence="3 7">Homodimer.</text>
</comment>
<dbReference type="AlphaFoldDB" id="A0A0T5XC84"/>
<dbReference type="SUPFAM" id="SSF109755">
    <property type="entry name" value="PhoU-like"/>
    <property type="match status" value="1"/>
</dbReference>
<dbReference type="GO" id="GO:0045936">
    <property type="term" value="P:negative regulation of phosphate metabolic process"/>
    <property type="evidence" value="ECO:0007669"/>
    <property type="project" value="InterPro"/>
</dbReference>
<keyword evidence="4 7" id="KW-0813">Transport</keyword>
<evidence type="ECO:0000259" key="8">
    <source>
        <dbReference type="Pfam" id="PF01895"/>
    </source>
</evidence>
<organism evidence="9 10">
    <name type="scientific">Acetomicrobium hydrogeniformans ATCC BAA-1850</name>
    <dbReference type="NCBI Taxonomy" id="592015"/>
    <lineage>
        <taxon>Bacteria</taxon>
        <taxon>Thermotogati</taxon>
        <taxon>Synergistota</taxon>
        <taxon>Synergistia</taxon>
        <taxon>Synergistales</taxon>
        <taxon>Acetomicrobiaceae</taxon>
        <taxon>Acetomicrobium</taxon>
    </lineage>
</organism>
<dbReference type="Pfam" id="PF01895">
    <property type="entry name" value="PhoU"/>
    <property type="match status" value="2"/>
</dbReference>
<dbReference type="PANTHER" id="PTHR42930">
    <property type="entry name" value="PHOSPHATE-SPECIFIC TRANSPORT SYSTEM ACCESSORY PROTEIN PHOU"/>
    <property type="match status" value="1"/>
</dbReference>
<comment type="subcellular location">
    <subcellularLocation>
        <location evidence="1 7">Cytoplasm</location>
    </subcellularLocation>
</comment>
<dbReference type="Proteomes" id="UP000005273">
    <property type="component" value="Unassembled WGS sequence"/>
</dbReference>
<dbReference type="GO" id="GO:0006817">
    <property type="term" value="P:phosphate ion transport"/>
    <property type="evidence" value="ECO:0007669"/>
    <property type="project" value="UniProtKB-KW"/>
</dbReference>
<dbReference type="Gene3D" id="1.20.58.220">
    <property type="entry name" value="Phosphate transport system protein phou homolog 2, domain 2"/>
    <property type="match status" value="2"/>
</dbReference>
<dbReference type="InterPro" id="IPR026022">
    <property type="entry name" value="PhoU_dom"/>
</dbReference>
<dbReference type="InterPro" id="IPR038078">
    <property type="entry name" value="PhoU-like_sf"/>
</dbReference>
<feature type="domain" description="PhoU" evidence="8">
    <location>
        <begin position="145"/>
        <end position="233"/>
    </location>
</feature>
<keyword evidence="10" id="KW-1185">Reference proteome</keyword>
<dbReference type="FunFam" id="1.20.58.220:FF:000004">
    <property type="entry name" value="Phosphate-specific transport system accessory protein PhoU"/>
    <property type="match status" value="1"/>
</dbReference>
<dbReference type="InterPro" id="IPR028366">
    <property type="entry name" value="PhoU"/>
</dbReference>
<dbReference type="STRING" id="592015.HMPREF1705_04640"/>
<comment type="caution">
    <text evidence="9">The sequence shown here is derived from an EMBL/GenBank/DDBJ whole genome shotgun (WGS) entry which is preliminary data.</text>
</comment>
<keyword evidence="6 7" id="KW-0592">Phosphate transport</keyword>
<dbReference type="GO" id="GO:0030643">
    <property type="term" value="P:intracellular phosphate ion homeostasis"/>
    <property type="evidence" value="ECO:0007669"/>
    <property type="project" value="InterPro"/>
</dbReference>
<dbReference type="PIRSF" id="PIRSF003107">
    <property type="entry name" value="PhoU"/>
    <property type="match status" value="1"/>
</dbReference>
<evidence type="ECO:0000256" key="7">
    <source>
        <dbReference type="PIRNR" id="PIRNR003107"/>
    </source>
</evidence>
<evidence type="ECO:0000256" key="2">
    <source>
        <dbReference type="ARBA" id="ARBA00008107"/>
    </source>
</evidence>
<feature type="domain" description="PhoU" evidence="8">
    <location>
        <begin position="42"/>
        <end position="129"/>
    </location>
</feature>
<protein>
    <recommendedName>
        <fullName evidence="7">Phosphate-specific transport system accessory protein PhoU</fullName>
    </recommendedName>
</protein>
<name>A0A0T5XC84_9BACT</name>
<comment type="function">
    <text evidence="7">Plays a role in the regulation of phosphate uptake.</text>
</comment>